<keyword evidence="6 15" id="KW-0732">Signal</keyword>
<dbReference type="PANTHER" id="PTHR10357:SF215">
    <property type="entry name" value="ALPHA-AMYLASE 1"/>
    <property type="match status" value="1"/>
</dbReference>
<name>A0ABQ0LGU6_MYCCL</name>
<evidence type="ECO:0000259" key="16">
    <source>
        <dbReference type="SMART" id="SM00642"/>
    </source>
</evidence>
<dbReference type="GO" id="GO:0016787">
    <property type="term" value="F:hydrolase activity"/>
    <property type="evidence" value="ECO:0007669"/>
    <property type="project" value="UniProtKB-KW"/>
</dbReference>
<dbReference type="InterPro" id="IPR015340">
    <property type="entry name" value="A_amylase_C_dom"/>
</dbReference>
<evidence type="ECO:0000256" key="1">
    <source>
        <dbReference type="ARBA" id="ARBA00000548"/>
    </source>
</evidence>
<feature type="chain" id="PRO_5046061667" description="Alpha-amylase" evidence="15">
    <location>
        <begin position="20"/>
        <end position="485"/>
    </location>
</feature>
<evidence type="ECO:0000256" key="4">
    <source>
        <dbReference type="ARBA" id="ARBA00012595"/>
    </source>
</evidence>
<accession>A0ABQ0LGU6</accession>
<dbReference type="PIRSF" id="PIRSF001024">
    <property type="entry name" value="Alph-amyl_fung"/>
    <property type="match status" value="1"/>
</dbReference>
<dbReference type="Proteomes" id="UP000815677">
    <property type="component" value="Unassembled WGS sequence"/>
</dbReference>
<evidence type="ECO:0000256" key="15">
    <source>
        <dbReference type="SAM" id="SignalP"/>
    </source>
</evidence>
<feature type="signal peptide" evidence="15">
    <location>
        <begin position="1"/>
        <end position="19"/>
    </location>
</feature>
<keyword evidence="7 14" id="KW-0378">Hydrolase</keyword>
<evidence type="ECO:0000256" key="3">
    <source>
        <dbReference type="ARBA" id="ARBA00008061"/>
    </source>
</evidence>
<dbReference type="EC" id="3.2.1.1" evidence="4 14"/>
<dbReference type="InterPro" id="IPR013777">
    <property type="entry name" value="A-amylase-like"/>
</dbReference>
<dbReference type="InterPro" id="IPR013780">
    <property type="entry name" value="Glyco_hydro_b"/>
</dbReference>
<keyword evidence="11 14" id="KW-0119">Carbohydrate metabolism</keyword>
<evidence type="ECO:0000256" key="5">
    <source>
        <dbReference type="ARBA" id="ARBA00022723"/>
    </source>
</evidence>
<evidence type="ECO:0000256" key="7">
    <source>
        <dbReference type="ARBA" id="ARBA00022801"/>
    </source>
</evidence>
<comment type="cofactor">
    <cofactor evidence="2">
        <name>Ca(2+)</name>
        <dbReference type="ChEBI" id="CHEBI:29108"/>
    </cofactor>
</comment>
<dbReference type="SMART" id="SM00642">
    <property type="entry name" value="Aamy"/>
    <property type="match status" value="1"/>
</dbReference>
<sequence>MNAHVWLVLLLFYSAFAFAASADEWRQLSIYQFVTDRFAHPDSDILPPCDTTERMYCGGTWAAAAERLDYIDAMGFTAIWISPVVAQVEGKTGVGEAYHGYWGKNIYALNARFGSEDDFKRLISAAHERGMRVMLDIALNHFAANAGDTIQYEGITPFNNERYFHPKREIDWGNQLSIEMGWMGDGYLWLPDTNTEDDEVVATLVAWVKHVVNKYEIDGLRLDAARNVPMPFWRTICTEAGVYCQGEVWAKDPNIVCPYQECMDGLHNYPFMELATQAFASSAGNIEDFVDVARQMQSQCKDVTLFGTFMENHDNPRLGSITTDFARLQTLAVLNILSDGIPIVYYGQEQLLTGGNDPLNREALWLTRYSTTNNLVSTFTTLNAFRNLLVAGPSPFTQTLSVYNVLGTNLLSVRKGNVVLVLTNSGSGVATNVTVPGFAADEYLVEILTCAILQTDDEGQLRATLTGRPVVLYPRTLLASGICEV</sequence>
<dbReference type="SUPFAM" id="SSF51011">
    <property type="entry name" value="Glycosyl hydrolase domain"/>
    <property type="match status" value="1"/>
</dbReference>
<evidence type="ECO:0000256" key="9">
    <source>
        <dbReference type="ARBA" id="ARBA00023157"/>
    </source>
</evidence>
<dbReference type="EMBL" id="DF846396">
    <property type="protein sequence ID" value="GAT50359.1"/>
    <property type="molecule type" value="Genomic_DNA"/>
</dbReference>
<comment type="catalytic activity">
    <reaction evidence="1 14">
        <text>Endohydrolysis of (1-&gt;4)-alpha-D-glucosidic linkages in polysaccharides containing three or more (1-&gt;4)-alpha-linked D-glucose units.</text>
        <dbReference type="EC" id="3.2.1.1"/>
    </reaction>
</comment>
<evidence type="ECO:0000256" key="11">
    <source>
        <dbReference type="ARBA" id="ARBA00023277"/>
    </source>
</evidence>
<dbReference type="Gene3D" id="2.60.40.1180">
    <property type="entry name" value="Golgi alpha-mannosidase II"/>
    <property type="match status" value="1"/>
</dbReference>
<evidence type="ECO:0000313" key="18">
    <source>
        <dbReference type="Proteomes" id="UP000815677"/>
    </source>
</evidence>
<dbReference type="InterPro" id="IPR006046">
    <property type="entry name" value="Alpha_amylase"/>
</dbReference>
<dbReference type="Pfam" id="PF00128">
    <property type="entry name" value="Alpha-amylase"/>
    <property type="match status" value="1"/>
</dbReference>
<dbReference type="CDD" id="cd11319">
    <property type="entry name" value="AmyAc_euk_AmyA"/>
    <property type="match status" value="1"/>
</dbReference>
<evidence type="ECO:0000256" key="13">
    <source>
        <dbReference type="RuleBase" id="RU003615"/>
    </source>
</evidence>
<dbReference type="PANTHER" id="PTHR10357">
    <property type="entry name" value="ALPHA-AMYLASE FAMILY MEMBER"/>
    <property type="match status" value="1"/>
</dbReference>
<evidence type="ECO:0000313" key="17">
    <source>
        <dbReference type="EMBL" id="GAT50359.1"/>
    </source>
</evidence>
<proteinExistence type="inferred from homology"/>
<keyword evidence="9" id="KW-1015">Disulfide bond</keyword>
<dbReference type="PRINTS" id="PR00110">
    <property type="entry name" value="ALPHAAMYLASE"/>
</dbReference>
<dbReference type="SUPFAM" id="SSF51445">
    <property type="entry name" value="(Trans)glycosidases"/>
    <property type="match status" value="1"/>
</dbReference>
<feature type="domain" description="Glycosyl hydrolase family 13 catalytic" evidence="16">
    <location>
        <begin position="32"/>
        <end position="386"/>
    </location>
</feature>
<evidence type="ECO:0000256" key="10">
    <source>
        <dbReference type="ARBA" id="ARBA00023180"/>
    </source>
</evidence>
<dbReference type="InterPro" id="IPR017853">
    <property type="entry name" value="GH"/>
</dbReference>
<evidence type="ECO:0000256" key="14">
    <source>
        <dbReference type="RuleBase" id="RU361134"/>
    </source>
</evidence>
<dbReference type="InterPro" id="IPR006047">
    <property type="entry name" value="GH13_cat_dom"/>
</dbReference>
<evidence type="ECO:0000256" key="8">
    <source>
        <dbReference type="ARBA" id="ARBA00022837"/>
    </source>
</evidence>
<keyword evidence="8" id="KW-0106">Calcium</keyword>
<gene>
    <name evidence="17" type="ORF">MCHLO_07606</name>
</gene>
<evidence type="ECO:0000256" key="6">
    <source>
        <dbReference type="ARBA" id="ARBA00022729"/>
    </source>
</evidence>
<evidence type="ECO:0000256" key="12">
    <source>
        <dbReference type="ARBA" id="ARBA00023295"/>
    </source>
</evidence>
<dbReference type="Gene3D" id="3.20.20.80">
    <property type="entry name" value="Glycosidases"/>
    <property type="match status" value="1"/>
</dbReference>
<evidence type="ECO:0000256" key="2">
    <source>
        <dbReference type="ARBA" id="ARBA00001913"/>
    </source>
</evidence>
<keyword evidence="18" id="KW-1185">Reference proteome</keyword>
<protein>
    <recommendedName>
        <fullName evidence="4 14">Alpha-amylase</fullName>
        <ecNumber evidence="4 14">3.2.1.1</ecNumber>
    </recommendedName>
</protein>
<keyword evidence="5" id="KW-0479">Metal-binding</keyword>
<dbReference type="Pfam" id="PF09260">
    <property type="entry name" value="A_amylase_dom_C"/>
    <property type="match status" value="1"/>
</dbReference>
<keyword evidence="10" id="KW-0325">Glycoprotein</keyword>
<organism evidence="17 18">
    <name type="scientific">Mycena chlorophos</name>
    <name type="common">Agaric fungus</name>
    <name type="synonym">Agaricus chlorophos</name>
    <dbReference type="NCBI Taxonomy" id="658473"/>
    <lineage>
        <taxon>Eukaryota</taxon>
        <taxon>Fungi</taxon>
        <taxon>Dikarya</taxon>
        <taxon>Basidiomycota</taxon>
        <taxon>Agaricomycotina</taxon>
        <taxon>Agaricomycetes</taxon>
        <taxon>Agaricomycetidae</taxon>
        <taxon>Agaricales</taxon>
        <taxon>Marasmiineae</taxon>
        <taxon>Mycenaceae</taxon>
        <taxon>Mycena</taxon>
    </lineage>
</organism>
<keyword evidence="12 14" id="KW-0326">Glycosidase</keyword>
<comment type="similarity">
    <text evidence="3 13">Belongs to the glycosyl hydrolase 13 family.</text>
</comment>
<reference evidence="17" key="1">
    <citation type="submission" date="2014-09" db="EMBL/GenBank/DDBJ databases">
        <title>Genome sequence of the luminous mushroom Mycena chlorophos for searching fungal bioluminescence genes.</title>
        <authorList>
            <person name="Tanaka Y."/>
            <person name="Kasuga D."/>
            <person name="Oba Y."/>
            <person name="Hase S."/>
            <person name="Sato K."/>
            <person name="Oba Y."/>
            <person name="Sakakibara Y."/>
        </authorList>
    </citation>
    <scope>NUCLEOTIDE SEQUENCE</scope>
</reference>